<reference evidence="2" key="2">
    <citation type="submission" date="2020-05" db="UniProtKB">
        <authorList>
            <consortium name="EnsemblMetazoa"/>
        </authorList>
    </citation>
    <scope>IDENTIFICATION</scope>
</reference>
<reference evidence="1 3" key="1">
    <citation type="journal article" date="2014" name="BMC Genomics">
        <title>Genome sequence of Anopheles sinensis provides insight into genetics basis of mosquito competence for malaria parasites.</title>
        <authorList>
            <person name="Zhou D."/>
            <person name="Zhang D."/>
            <person name="Ding G."/>
            <person name="Shi L."/>
            <person name="Hou Q."/>
            <person name="Ye Y."/>
            <person name="Xu Y."/>
            <person name="Zhou H."/>
            <person name="Xiong C."/>
            <person name="Li S."/>
            <person name="Yu J."/>
            <person name="Hong S."/>
            <person name="Yu X."/>
            <person name="Zou P."/>
            <person name="Chen C."/>
            <person name="Chang X."/>
            <person name="Wang W."/>
            <person name="Lv Y."/>
            <person name="Sun Y."/>
            <person name="Ma L."/>
            <person name="Shen B."/>
            <person name="Zhu C."/>
        </authorList>
    </citation>
    <scope>NUCLEOTIDE SEQUENCE [LARGE SCALE GENOMIC DNA]</scope>
</reference>
<evidence type="ECO:0000313" key="2">
    <source>
        <dbReference type="EnsemblMetazoa" id="ASIC021624-PA"/>
    </source>
</evidence>
<dbReference type="EnsemblMetazoa" id="ASIC021624-RA">
    <property type="protein sequence ID" value="ASIC021624-PA"/>
    <property type="gene ID" value="ASIC021624"/>
</dbReference>
<name>A0A084WSX2_ANOSI</name>
<dbReference type="Proteomes" id="UP000030765">
    <property type="component" value="Unassembled WGS sequence"/>
</dbReference>
<sequence length="59" mass="5443">MMLNAVGAGGGAGMIGKLPGQPGAGMQSSSLPPYYYGSSGAGGGAGSNNAGGGIKNDLI</sequence>
<organism evidence="1">
    <name type="scientific">Anopheles sinensis</name>
    <name type="common">Mosquito</name>
    <dbReference type="NCBI Taxonomy" id="74873"/>
    <lineage>
        <taxon>Eukaryota</taxon>
        <taxon>Metazoa</taxon>
        <taxon>Ecdysozoa</taxon>
        <taxon>Arthropoda</taxon>
        <taxon>Hexapoda</taxon>
        <taxon>Insecta</taxon>
        <taxon>Pterygota</taxon>
        <taxon>Neoptera</taxon>
        <taxon>Endopterygota</taxon>
        <taxon>Diptera</taxon>
        <taxon>Nematocera</taxon>
        <taxon>Culicoidea</taxon>
        <taxon>Culicidae</taxon>
        <taxon>Anophelinae</taxon>
        <taxon>Anopheles</taxon>
    </lineage>
</organism>
<proteinExistence type="predicted"/>
<protein>
    <submittedName>
        <fullName evidence="1 2">Uncharacterized protein</fullName>
    </submittedName>
</protein>
<keyword evidence="3" id="KW-1185">Reference proteome</keyword>
<dbReference type="VEuPathDB" id="VectorBase:ASIC021624"/>
<dbReference type="AlphaFoldDB" id="A0A084WSX2"/>
<gene>
    <name evidence="1" type="ORF">ZHAS_00021624</name>
</gene>
<evidence type="ECO:0000313" key="3">
    <source>
        <dbReference type="Proteomes" id="UP000030765"/>
    </source>
</evidence>
<accession>A0A084WSX2</accession>
<evidence type="ECO:0000313" key="1">
    <source>
        <dbReference type="EMBL" id="KFB53316.1"/>
    </source>
</evidence>
<dbReference type="EMBL" id="KE525418">
    <property type="protein sequence ID" value="KFB53316.1"/>
    <property type="molecule type" value="Genomic_DNA"/>
</dbReference>
<dbReference type="EMBL" id="ATLV01026739">
    <property type="status" value="NOT_ANNOTATED_CDS"/>
    <property type="molecule type" value="Genomic_DNA"/>
</dbReference>